<dbReference type="RefSeq" id="WP_030003920.1">
    <property type="nucleotide sequence ID" value="NC_022549.1"/>
</dbReference>
<evidence type="ECO:0000313" key="3">
    <source>
        <dbReference type="Proteomes" id="UP000032737"/>
    </source>
</evidence>
<dbReference type="EMBL" id="FO681348">
    <property type="protein sequence ID" value="CCV65046.1"/>
    <property type="molecule type" value="Genomic_DNA"/>
</dbReference>
<dbReference type="KEGG" id="abra:BN85300250"/>
<reference evidence="2 3" key="1">
    <citation type="journal article" date="2013" name="J. Mol. Microbiol. Biotechnol.">
        <title>Analysis of the Complete Genomes of Acholeplasma brassicae , A. palmae and A. laidlawii and Their Comparison to the Obligate Parasites from ' Candidatus Phytoplasma'.</title>
        <authorList>
            <person name="Kube M."/>
            <person name="Siewert C."/>
            <person name="Migdoll A.M."/>
            <person name="Duduk B."/>
            <person name="Holz S."/>
            <person name="Rabus R."/>
            <person name="Seemuller E."/>
            <person name="Mitrovic J."/>
            <person name="Muller I."/>
            <person name="Buttner C."/>
            <person name="Reinhardt R."/>
        </authorList>
    </citation>
    <scope>NUCLEOTIDE SEQUENCE [LARGE SCALE GENOMIC DNA]</scope>
    <source>
        <strain evidence="3">0502</strain>
    </source>
</reference>
<dbReference type="STRING" id="61635.BN85300250"/>
<keyword evidence="1" id="KW-1133">Transmembrane helix</keyword>
<proteinExistence type="predicted"/>
<dbReference type="Proteomes" id="UP000032737">
    <property type="component" value="Chromosome"/>
</dbReference>
<protein>
    <submittedName>
        <fullName evidence="2">Uncharacterized protein</fullName>
    </submittedName>
</protein>
<keyword evidence="1" id="KW-0472">Membrane</keyword>
<gene>
    <name evidence="2" type="ORF">BN85300250</name>
</gene>
<evidence type="ECO:0000313" key="2">
    <source>
        <dbReference type="EMBL" id="CCV65046.1"/>
    </source>
</evidence>
<keyword evidence="3" id="KW-1185">Reference proteome</keyword>
<sequence>MKRSSKVNQRRFNLIYQRLLAGFLTVSVVVVASFTLIKQVEVSFLAIYNLESSLYIELNLETKDDLSEVIVEVTSLYDTYQQTIPLGENQLVFDQLVVGRNYEIKVKADLGFGIQTIKETRYKLTKEPTGHITYLEQFGSSLSYNYEVYDYYNRIDGHVRMRIYKNNQLIQEGPVPEVFTEGILSGYGYLEAIDPSATTYQIKLEASINETYVLLDEQSITTSTNPSVHGEFYLMDDVLNYFLYIEDLFESITSPIITVEIYQNNQLIQLIEHDRDTEFQIFNELPGYTKDNYVARVYVSVSNKRTLVYEQKITRYTEEGI</sequence>
<dbReference type="AlphaFoldDB" id="U4KM45"/>
<organism evidence="2 3">
    <name type="scientific">Acholeplasma brassicae</name>
    <dbReference type="NCBI Taxonomy" id="61635"/>
    <lineage>
        <taxon>Bacteria</taxon>
        <taxon>Bacillati</taxon>
        <taxon>Mycoplasmatota</taxon>
        <taxon>Mollicutes</taxon>
        <taxon>Acholeplasmatales</taxon>
        <taxon>Acholeplasmataceae</taxon>
        <taxon>Acholeplasma</taxon>
    </lineage>
</organism>
<feature type="transmembrane region" description="Helical" evidence="1">
    <location>
        <begin position="20"/>
        <end position="37"/>
    </location>
</feature>
<keyword evidence="1" id="KW-0812">Transmembrane</keyword>
<evidence type="ECO:0000256" key="1">
    <source>
        <dbReference type="SAM" id="Phobius"/>
    </source>
</evidence>
<accession>U4KM45</accession>
<name>U4KM45_9MOLU</name>
<dbReference type="HOGENOM" id="CLU_865020_0_0_14"/>